<organism evidence="1">
    <name type="scientific">bioreactor metagenome</name>
    <dbReference type="NCBI Taxonomy" id="1076179"/>
    <lineage>
        <taxon>unclassified sequences</taxon>
        <taxon>metagenomes</taxon>
        <taxon>ecological metagenomes</taxon>
    </lineage>
</organism>
<reference evidence="1" key="1">
    <citation type="submission" date="2019-08" db="EMBL/GenBank/DDBJ databases">
        <authorList>
            <person name="Kucharzyk K."/>
            <person name="Murdoch R.W."/>
            <person name="Higgins S."/>
            <person name="Loffler F."/>
        </authorList>
    </citation>
    <scope>NUCLEOTIDE SEQUENCE</scope>
</reference>
<dbReference type="EMBL" id="VSSQ01015924">
    <property type="protein sequence ID" value="MPM56772.1"/>
    <property type="molecule type" value="Genomic_DNA"/>
</dbReference>
<proteinExistence type="predicted"/>
<comment type="caution">
    <text evidence="1">The sequence shown here is derived from an EMBL/GenBank/DDBJ whole genome shotgun (WGS) entry which is preliminary data.</text>
</comment>
<sequence length="163" mass="18277">MVSFRIHFDIRRVCVLIPAAGQPYRDHALLERLDGRGHGAFAFKYRPGAGGNLIRNHSFGNGLVACHRYKVVKLSRVLPVSGADAEDTGHLGVHDLTELRDGAKLRVFRPELRDFRKPLLLFGRPVGLKLHTDNSECFLGFDSIIHFSFSSYRNFEADGLVGF</sequence>
<dbReference type="AlphaFoldDB" id="A0A645AU50"/>
<evidence type="ECO:0000313" key="1">
    <source>
        <dbReference type="EMBL" id="MPM56772.1"/>
    </source>
</evidence>
<protein>
    <submittedName>
        <fullName evidence="1">Uncharacterized protein</fullName>
    </submittedName>
</protein>
<accession>A0A645AU50</accession>
<name>A0A645AU50_9ZZZZ</name>
<gene>
    <name evidence="1" type="ORF">SDC9_103586</name>
</gene>